<proteinExistence type="predicted"/>
<comment type="caution">
    <text evidence="2">The sequence shown here is derived from an EMBL/GenBank/DDBJ whole genome shotgun (WGS) entry which is preliminary data.</text>
</comment>
<accession>A0A8H3HRG7</accession>
<gene>
    <name evidence="2" type="ORF">RDB_LOCUS128509</name>
</gene>
<feature type="compositionally biased region" description="Basic and acidic residues" evidence="1">
    <location>
        <begin position="44"/>
        <end position="56"/>
    </location>
</feature>
<name>A0A8H3HRG7_9AGAM</name>
<dbReference type="EMBL" id="CAJNJQ010003096">
    <property type="protein sequence ID" value="CAE7191600.1"/>
    <property type="molecule type" value="Genomic_DNA"/>
</dbReference>
<dbReference type="AlphaFoldDB" id="A0A8H3HRG7"/>
<feature type="region of interest" description="Disordered" evidence="1">
    <location>
        <begin position="23"/>
        <end position="56"/>
    </location>
</feature>
<reference evidence="2" key="1">
    <citation type="submission" date="2021-01" db="EMBL/GenBank/DDBJ databases">
        <authorList>
            <person name="Kaushik A."/>
        </authorList>
    </citation>
    <scope>NUCLEOTIDE SEQUENCE</scope>
    <source>
        <strain evidence="2">AG5</strain>
    </source>
</reference>
<dbReference type="Proteomes" id="UP000663827">
    <property type="component" value="Unassembled WGS sequence"/>
</dbReference>
<evidence type="ECO:0000313" key="2">
    <source>
        <dbReference type="EMBL" id="CAE7191600.1"/>
    </source>
</evidence>
<protein>
    <submittedName>
        <fullName evidence="2">Uncharacterized protein</fullName>
    </submittedName>
</protein>
<sequence>MSDLKRLAQTRLLNDATDLPTVSEDVTNAAGSRKELRSAQNRINEGEEHDREEEERVPKIGTPEFNAYLHDAIEQPTMCINEWFGLVGKANCWDHHIDTASALLSIAPGMRMVSDAEIAFILPHLPAENLDVPTAVLREIETIQPKDLYEYFEVARELNQLPKTGLRLHIVRSIYTLKSAIGRRLLEDQTNKYEVTRQVYKAMREEQGFKAVFGSKNFKWFHKAFNDYNDGCDRFLYAYRQIGSILLRCPQLRIQRFRDTILGAILSEAVDYLVVPDSEAARREEIHRNLLVAVIATFQERVSGLVESDLVVALEDIDRHIRDILNDESPH</sequence>
<evidence type="ECO:0000313" key="3">
    <source>
        <dbReference type="Proteomes" id="UP000663827"/>
    </source>
</evidence>
<evidence type="ECO:0000256" key="1">
    <source>
        <dbReference type="SAM" id="MobiDB-lite"/>
    </source>
</evidence>
<organism evidence="2 3">
    <name type="scientific">Rhizoctonia solani</name>
    <dbReference type="NCBI Taxonomy" id="456999"/>
    <lineage>
        <taxon>Eukaryota</taxon>
        <taxon>Fungi</taxon>
        <taxon>Dikarya</taxon>
        <taxon>Basidiomycota</taxon>
        <taxon>Agaricomycotina</taxon>
        <taxon>Agaricomycetes</taxon>
        <taxon>Cantharellales</taxon>
        <taxon>Ceratobasidiaceae</taxon>
        <taxon>Rhizoctonia</taxon>
    </lineage>
</organism>